<dbReference type="Gene3D" id="2.40.170.20">
    <property type="entry name" value="TonB-dependent receptor, beta-barrel domain"/>
    <property type="match status" value="1"/>
</dbReference>
<feature type="domain" description="TonB-dependent receptor plug" evidence="9">
    <location>
        <begin position="123"/>
        <end position="228"/>
    </location>
</feature>
<keyword evidence="5 7" id="KW-0472">Membrane</keyword>
<dbReference type="InterPro" id="IPR023997">
    <property type="entry name" value="TonB-dep_OMP_SusC/RagA_CS"/>
</dbReference>
<accession>A0A3N4MG52</accession>
<comment type="caution">
    <text evidence="10">The sequence shown here is derived from an EMBL/GenBank/DDBJ whole genome shotgun (WGS) entry which is preliminary data.</text>
</comment>
<evidence type="ECO:0000256" key="1">
    <source>
        <dbReference type="ARBA" id="ARBA00004571"/>
    </source>
</evidence>
<evidence type="ECO:0000256" key="3">
    <source>
        <dbReference type="ARBA" id="ARBA00022452"/>
    </source>
</evidence>
<comment type="subcellular location">
    <subcellularLocation>
        <location evidence="1 7">Cell outer membrane</location>
        <topology evidence="1 7">Multi-pass membrane protein</topology>
    </subcellularLocation>
</comment>
<feature type="chain" id="PRO_5018255973" evidence="8">
    <location>
        <begin position="25"/>
        <end position="1006"/>
    </location>
</feature>
<evidence type="ECO:0000256" key="7">
    <source>
        <dbReference type="PROSITE-ProRule" id="PRU01360"/>
    </source>
</evidence>
<keyword evidence="8" id="KW-0732">Signal</keyword>
<keyword evidence="11" id="KW-1185">Reference proteome</keyword>
<dbReference type="AlphaFoldDB" id="A0A3N4MG52"/>
<sequence length="1006" mass="109716">MNYSNIYKLFFPLLCILFFQEAYAQSGVKQDHAFTGIVLDEKKVPLQGATVSVQEGNAVATTNARGEFSINAGLRDVLIFKMPGFLSGQLTISNTDVIRMTLLEAGIDAGDDDDVYIPFGIRKKRQVSAAITTVKSDAVPQAPLGDVKNLFSGRVSGLYLPQSNTAPGDDGTGMFIRSRNSFGDKSAKGYVDGVQREFGDMDIAEIESITVLKDAASLAWYGLRGGNGIVLINTKKGNASKSYINFDTQIGVQTSSNLQTPLNSYDYAQLYNEAALNDGAAVAPFSAADLEAYKSGADPFRYPNNNYSRDYLKKSSIVQRYVLSAGGGSNSIRYFALLSYFNQGGLLDQTKAPSFNSNAGYKKFNFRGNVDFDVNKYLTIALNAGMRTENRLSPGSGLSDVLGAIYETPPNAFPILNEDGSLGGTADYTSNPRGLLQQRGYISNLQRVLLATLNVKQKLDFWVPGLSANVLFSYDGSGTYTSGITQQYTVYDAQLGKSYLTSTPTTYRAAGYSANNLQNELWIGLDYDRIFGAHTINASVRGQRFAEKQPERLDSRNQGISARVEYGFKQRYFLSLVGGYSGSENISPEKRYGFFPAVAAGWVVSEEPFLKNNSVLNYFKVRASYGTVGNDEIGGSRFAFESFYNRNATGGGYPFGNSFAATNSTTESNLGNPDLTWETVKMANAGFDARFLNNALSITADFYHTRREDILTANVIPGILGQNIGMVNAGIVESKGIDASVFYTRTFGKLSITLNGNLLLSDSKVIAENGQNGLPEYQQTLGRFPGAYLVFLSDGFYQDQAEIDNSPAKSTLAGKIVPGDIRYRDIGGPGGKPDGIINNDDRVRINKASNPHTYYGFGANLRYGMVDFSVQFQGVEGRTIDVESYVNSGPFDLNQESFYRWTPATAATAKYPRLGLEDRGNNTADSDFWLRSGDFLRLKSVEAGINLPVTKAGPLRMNGLRIFVGGYNLFTSNSLDVNVDPEIPGSGRGEAYPYLKTWTVGLNAKF</sequence>
<evidence type="ECO:0000259" key="9">
    <source>
        <dbReference type="Pfam" id="PF07715"/>
    </source>
</evidence>
<dbReference type="InterPro" id="IPR012910">
    <property type="entry name" value="Plug_dom"/>
</dbReference>
<protein>
    <submittedName>
        <fullName evidence="10">SusC/RagA family TonB-linked outer membrane protein</fullName>
    </submittedName>
</protein>
<reference evidence="11" key="1">
    <citation type="submission" date="2018-11" db="EMBL/GenBank/DDBJ databases">
        <title>Chitinophaga lutea sp.nov., isolate from arsenic contaminated soil.</title>
        <authorList>
            <person name="Zong Y."/>
        </authorList>
    </citation>
    <scope>NUCLEOTIDE SEQUENCE [LARGE SCALE GENOMIC DNA]</scope>
    <source>
        <strain evidence="11">YLT18</strain>
    </source>
</reference>
<keyword evidence="4 7" id="KW-0812">Transmembrane</keyword>
<dbReference type="SUPFAM" id="SSF56935">
    <property type="entry name" value="Porins"/>
    <property type="match status" value="1"/>
</dbReference>
<evidence type="ECO:0000256" key="2">
    <source>
        <dbReference type="ARBA" id="ARBA00022448"/>
    </source>
</evidence>
<dbReference type="EMBL" id="RMBX01000001">
    <property type="protein sequence ID" value="RPD43012.1"/>
    <property type="molecule type" value="Genomic_DNA"/>
</dbReference>
<organism evidence="10 11">
    <name type="scientific">Chitinophaga barathri</name>
    <dbReference type="NCBI Taxonomy" id="1647451"/>
    <lineage>
        <taxon>Bacteria</taxon>
        <taxon>Pseudomonadati</taxon>
        <taxon>Bacteroidota</taxon>
        <taxon>Chitinophagia</taxon>
        <taxon>Chitinophagales</taxon>
        <taxon>Chitinophagaceae</taxon>
        <taxon>Chitinophaga</taxon>
    </lineage>
</organism>
<dbReference type="OrthoDB" id="9768177at2"/>
<dbReference type="SUPFAM" id="SSF49464">
    <property type="entry name" value="Carboxypeptidase regulatory domain-like"/>
    <property type="match status" value="1"/>
</dbReference>
<name>A0A3N4MG52_9BACT</name>
<evidence type="ECO:0000256" key="6">
    <source>
        <dbReference type="ARBA" id="ARBA00023237"/>
    </source>
</evidence>
<dbReference type="NCBIfam" id="TIGR04056">
    <property type="entry name" value="OMP_RagA_SusC"/>
    <property type="match status" value="1"/>
</dbReference>
<dbReference type="InterPro" id="IPR036942">
    <property type="entry name" value="Beta-barrel_TonB_sf"/>
</dbReference>
<evidence type="ECO:0000256" key="8">
    <source>
        <dbReference type="SAM" id="SignalP"/>
    </source>
</evidence>
<evidence type="ECO:0000256" key="5">
    <source>
        <dbReference type="ARBA" id="ARBA00023136"/>
    </source>
</evidence>
<proteinExistence type="inferred from homology"/>
<comment type="similarity">
    <text evidence="7">Belongs to the TonB-dependent receptor family.</text>
</comment>
<evidence type="ECO:0000256" key="4">
    <source>
        <dbReference type="ARBA" id="ARBA00022692"/>
    </source>
</evidence>
<feature type="signal peptide" evidence="8">
    <location>
        <begin position="1"/>
        <end position="24"/>
    </location>
</feature>
<dbReference type="InterPro" id="IPR037066">
    <property type="entry name" value="Plug_dom_sf"/>
</dbReference>
<dbReference type="Proteomes" id="UP000279089">
    <property type="component" value="Unassembled WGS sequence"/>
</dbReference>
<dbReference type="PROSITE" id="PS52016">
    <property type="entry name" value="TONB_DEPENDENT_REC_3"/>
    <property type="match status" value="1"/>
</dbReference>
<dbReference type="InterPro" id="IPR008969">
    <property type="entry name" value="CarboxyPept-like_regulatory"/>
</dbReference>
<dbReference type="Pfam" id="PF07715">
    <property type="entry name" value="Plug"/>
    <property type="match status" value="1"/>
</dbReference>
<dbReference type="GO" id="GO:0009279">
    <property type="term" value="C:cell outer membrane"/>
    <property type="evidence" value="ECO:0007669"/>
    <property type="project" value="UniProtKB-SubCell"/>
</dbReference>
<keyword evidence="6 7" id="KW-0998">Cell outer membrane</keyword>
<dbReference type="InterPro" id="IPR039426">
    <property type="entry name" value="TonB-dep_rcpt-like"/>
</dbReference>
<dbReference type="NCBIfam" id="TIGR04057">
    <property type="entry name" value="SusC_RagA_signa"/>
    <property type="match status" value="1"/>
</dbReference>
<gene>
    <name evidence="10" type="ORF">EG028_01605</name>
</gene>
<evidence type="ECO:0000313" key="10">
    <source>
        <dbReference type="EMBL" id="RPD43012.1"/>
    </source>
</evidence>
<evidence type="ECO:0000313" key="11">
    <source>
        <dbReference type="Proteomes" id="UP000279089"/>
    </source>
</evidence>
<dbReference type="RefSeq" id="WP_120514284.1">
    <property type="nucleotide sequence ID" value="NZ_QXZY01000001.1"/>
</dbReference>
<keyword evidence="3 7" id="KW-1134">Transmembrane beta strand</keyword>
<dbReference type="Gene3D" id="2.170.130.10">
    <property type="entry name" value="TonB-dependent receptor, plug domain"/>
    <property type="match status" value="1"/>
</dbReference>
<dbReference type="InterPro" id="IPR023996">
    <property type="entry name" value="TonB-dep_OMP_SusC/RagA"/>
</dbReference>
<keyword evidence="2 7" id="KW-0813">Transport</keyword>